<organism evidence="2 3">
    <name type="scientific">Catellatospora methionotrophica</name>
    <dbReference type="NCBI Taxonomy" id="121620"/>
    <lineage>
        <taxon>Bacteria</taxon>
        <taxon>Bacillati</taxon>
        <taxon>Actinomycetota</taxon>
        <taxon>Actinomycetes</taxon>
        <taxon>Micromonosporales</taxon>
        <taxon>Micromonosporaceae</taxon>
        <taxon>Catellatospora</taxon>
    </lineage>
</organism>
<accession>A0A8J3LBK7</accession>
<name>A0A8J3LBK7_9ACTN</name>
<dbReference type="EMBL" id="BONJ01000001">
    <property type="protein sequence ID" value="GIG12036.1"/>
    <property type="molecule type" value="Genomic_DNA"/>
</dbReference>
<evidence type="ECO:0000313" key="2">
    <source>
        <dbReference type="EMBL" id="GIG12036.1"/>
    </source>
</evidence>
<proteinExistence type="predicted"/>
<evidence type="ECO:0000313" key="3">
    <source>
        <dbReference type="Proteomes" id="UP000660339"/>
    </source>
</evidence>
<protein>
    <submittedName>
        <fullName evidence="2">Uncharacterized protein</fullName>
    </submittedName>
</protein>
<feature type="signal peptide" evidence="1">
    <location>
        <begin position="1"/>
        <end position="31"/>
    </location>
</feature>
<keyword evidence="1" id="KW-0732">Signal</keyword>
<dbReference type="Proteomes" id="UP000660339">
    <property type="component" value="Unassembled WGS sequence"/>
</dbReference>
<feature type="chain" id="PRO_5035323357" evidence="1">
    <location>
        <begin position="32"/>
        <end position="270"/>
    </location>
</feature>
<dbReference type="RefSeq" id="WP_166380402.1">
    <property type="nucleotide sequence ID" value="NZ_BAAATT010000011.1"/>
</dbReference>
<dbReference type="AlphaFoldDB" id="A0A8J3LBK7"/>
<keyword evidence="3" id="KW-1185">Reference proteome</keyword>
<sequence length="270" mass="29055">MDRLARPRRFALAAVLCSAVVVSLPPSPAYAAPLPDGTVQRPKSSTVYELAADRPAWAAVAVYSPNNWNASLLESTGAWLASSTYPAGRTEFIAVNSHLRGVAAYRAEATRITGYSPYMQWRQATAKIVLPVPANDGVSGPGDPDLAFAWLDSRDVVNVYDMHLNYGDMFWVNATPDTGFYFLPSNPYDPATFLRTRAQSVGVPGMRVVGNCTLYRAGYTGWHGVLVVSDTAPVTTVPAGGIALALHRYDPARPVTCPQRNFPDPTPAGP</sequence>
<reference evidence="2" key="1">
    <citation type="submission" date="2021-01" db="EMBL/GenBank/DDBJ databases">
        <title>Whole genome shotgun sequence of Catellatospora methionotrophica NBRC 14553.</title>
        <authorList>
            <person name="Komaki H."/>
            <person name="Tamura T."/>
        </authorList>
    </citation>
    <scope>NUCLEOTIDE SEQUENCE</scope>
    <source>
        <strain evidence="2">NBRC 14553</strain>
    </source>
</reference>
<evidence type="ECO:0000256" key="1">
    <source>
        <dbReference type="SAM" id="SignalP"/>
    </source>
</evidence>
<comment type="caution">
    <text evidence="2">The sequence shown here is derived from an EMBL/GenBank/DDBJ whole genome shotgun (WGS) entry which is preliminary data.</text>
</comment>
<gene>
    <name evidence="2" type="ORF">Cme02nite_03680</name>
</gene>